<reference evidence="1 2" key="1">
    <citation type="submission" date="2018-06" db="EMBL/GenBank/DDBJ databases">
        <title>Comparative genomics of Brasilonema spp. strains.</title>
        <authorList>
            <person name="Alvarenga D.O."/>
            <person name="Fiore M.F."/>
            <person name="Varani A.M."/>
        </authorList>
    </citation>
    <scope>NUCLEOTIDE SEQUENCE [LARGE SCALE GENOMIC DNA]</scope>
    <source>
        <strain evidence="1 2">CENA114</strain>
    </source>
</reference>
<evidence type="ECO:0008006" key="3">
    <source>
        <dbReference type="Google" id="ProtNLM"/>
    </source>
</evidence>
<dbReference type="EMBL" id="CP030118">
    <property type="protein sequence ID" value="QDL09790.1"/>
    <property type="molecule type" value="Genomic_DNA"/>
</dbReference>
<gene>
    <name evidence="1" type="ORF">DP114_19535</name>
</gene>
<evidence type="ECO:0000313" key="1">
    <source>
        <dbReference type="EMBL" id="QDL09790.1"/>
    </source>
</evidence>
<dbReference type="AlphaFoldDB" id="A0A856MHT4"/>
<dbReference type="KEGG" id="bsen:DP114_19535"/>
<protein>
    <recommendedName>
        <fullName evidence="3">Transposase</fullName>
    </recommendedName>
</protein>
<dbReference type="RefSeq" id="WP_169268590.1">
    <property type="nucleotide sequence ID" value="NZ_CAWOXK010000001.1"/>
</dbReference>
<proteinExistence type="predicted"/>
<dbReference type="Proteomes" id="UP000503129">
    <property type="component" value="Chromosome"/>
</dbReference>
<keyword evidence="2" id="KW-1185">Reference proteome</keyword>
<sequence>MLEILDLKLGRMRLRLWCNLHFQHSAKINMDLIQVERLDEGLIRTAKPLWLIWVGEGIPELSQIWRQYLRRFAVDHWYRFAKQRLHWTLPKLGTTEQCGLSREELLCSVPLS</sequence>
<evidence type="ECO:0000313" key="2">
    <source>
        <dbReference type="Proteomes" id="UP000503129"/>
    </source>
</evidence>
<organism evidence="1 2">
    <name type="scientific">Brasilonema sennae CENA114</name>
    <dbReference type="NCBI Taxonomy" id="415709"/>
    <lineage>
        <taxon>Bacteria</taxon>
        <taxon>Bacillati</taxon>
        <taxon>Cyanobacteriota</taxon>
        <taxon>Cyanophyceae</taxon>
        <taxon>Nostocales</taxon>
        <taxon>Scytonemataceae</taxon>
        <taxon>Brasilonema</taxon>
        <taxon>Bromeliae group (in: Brasilonema)</taxon>
    </lineage>
</organism>
<accession>A0A856MHT4</accession>
<name>A0A856MHT4_9CYAN</name>